<dbReference type="InterPro" id="IPR006342">
    <property type="entry name" value="FkbM_mtfrase"/>
</dbReference>
<dbReference type="InterPro" id="IPR029063">
    <property type="entry name" value="SAM-dependent_MTases_sf"/>
</dbReference>
<accession>A0A090WHW2</accession>
<dbReference type="EMBL" id="BBNT01000003">
    <property type="protein sequence ID" value="GAL74969.1"/>
    <property type="molecule type" value="Genomic_DNA"/>
</dbReference>
<dbReference type="Proteomes" id="UP000029647">
    <property type="component" value="Unassembled WGS sequence"/>
</dbReference>
<reference evidence="2 3" key="1">
    <citation type="journal article" date="2014" name="Genome Announc.">
        <title>Draft Genome Sequences of Marine Flavobacterium Nonlabens Strains NR17, NR24, NR27, NR32, NR33, and Ara13.</title>
        <authorList>
            <person name="Nakanishi M."/>
            <person name="Meirelles P."/>
            <person name="Suzuki R."/>
            <person name="Takatani N."/>
            <person name="Mino S."/>
            <person name="Suda W."/>
            <person name="Oshima K."/>
            <person name="Hattori M."/>
            <person name="Ohkuma M."/>
            <person name="Hosokawa M."/>
            <person name="Miyashita K."/>
            <person name="Thompson F.L."/>
            <person name="Niwa A."/>
            <person name="Sawabe T."/>
            <person name="Sawabe T."/>
        </authorList>
    </citation>
    <scope>NUCLEOTIDE SEQUENCE [LARGE SCALE GENOMIC DNA]</scope>
    <source>
        <strain evidence="3">JCM19275</strain>
    </source>
</reference>
<gene>
    <name evidence="2" type="ORF">JCM19275_1008</name>
</gene>
<dbReference type="Gene3D" id="3.40.50.150">
    <property type="entry name" value="Vaccinia Virus protein VP39"/>
    <property type="match status" value="1"/>
</dbReference>
<organism evidence="2 3">
    <name type="scientific">Nonlabens ulvanivorans</name>
    <name type="common">Persicivirga ulvanivorans</name>
    <dbReference type="NCBI Taxonomy" id="906888"/>
    <lineage>
        <taxon>Bacteria</taxon>
        <taxon>Pseudomonadati</taxon>
        <taxon>Bacteroidota</taxon>
        <taxon>Flavobacteriia</taxon>
        <taxon>Flavobacteriales</taxon>
        <taxon>Flavobacteriaceae</taxon>
        <taxon>Nonlabens</taxon>
    </lineage>
</organism>
<evidence type="ECO:0000313" key="3">
    <source>
        <dbReference type="Proteomes" id="UP000029647"/>
    </source>
</evidence>
<dbReference type="PANTHER" id="PTHR34203:SF15">
    <property type="entry name" value="SLL1173 PROTEIN"/>
    <property type="match status" value="1"/>
</dbReference>
<comment type="caution">
    <text evidence="2">The sequence shown here is derived from an EMBL/GenBank/DDBJ whole genome shotgun (WGS) entry which is preliminary data.</text>
</comment>
<sequence>MSIKPKEYKKLFTNGKKKFWKENPLNGDISIEIDGFNEFKMKCLNDDSVVKELYWTKFNGWEKTSLTLWKNLLEKIESDSVILDVGAYSGIYSLIASSYENVKHIYAFDIQDNCINRLEENFQLNNISNASIVKAACSDSEDIIEFYYYEEEGIMSSVAGIVPKKMNNLKTSVNSIVLDSWSISESLKNIRLIKMDVEGAEQKTLLGMRDILRKNKPDILIEINDFKDVKNVKSIFPTGYKLYDINEKSLEIKKLGLFSKHQRIEIICSQLNQKKSLR</sequence>
<proteinExistence type="predicted"/>
<name>A0A090WHW2_NONUL</name>
<protein>
    <recommendedName>
        <fullName evidence="1">Methyltransferase FkbM domain-containing protein</fullName>
    </recommendedName>
</protein>
<dbReference type="NCBIfam" id="TIGR01444">
    <property type="entry name" value="fkbM_fam"/>
    <property type="match status" value="1"/>
</dbReference>
<evidence type="ECO:0000259" key="1">
    <source>
        <dbReference type="Pfam" id="PF05050"/>
    </source>
</evidence>
<dbReference type="SUPFAM" id="SSF53335">
    <property type="entry name" value="S-adenosyl-L-methionine-dependent methyltransferases"/>
    <property type="match status" value="1"/>
</dbReference>
<dbReference type="CDD" id="cd02440">
    <property type="entry name" value="AdoMet_MTases"/>
    <property type="match status" value="1"/>
</dbReference>
<evidence type="ECO:0000313" key="2">
    <source>
        <dbReference type="EMBL" id="GAL74969.1"/>
    </source>
</evidence>
<feature type="domain" description="Methyltransferase FkbM" evidence="1">
    <location>
        <begin position="84"/>
        <end position="228"/>
    </location>
</feature>
<dbReference type="PANTHER" id="PTHR34203">
    <property type="entry name" value="METHYLTRANSFERASE, FKBM FAMILY PROTEIN"/>
    <property type="match status" value="1"/>
</dbReference>
<dbReference type="Pfam" id="PF05050">
    <property type="entry name" value="Methyltransf_21"/>
    <property type="match status" value="1"/>
</dbReference>
<dbReference type="InterPro" id="IPR052514">
    <property type="entry name" value="SAM-dependent_MTase"/>
</dbReference>
<dbReference type="AlphaFoldDB" id="A0A090WHW2"/>